<gene>
    <name evidence="2" type="ORF">E2562_030235</name>
</gene>
<dbReference type="CDD" id="cd22157">
    <property type="entry name" value="F-box_AtFBW1-like"/>
    <property type="match status" value="1"/>
</dbReference>
<dbReference type="InterPro" id="IPR013187">
    <property type="entry name" value="F-box-assoc_dom_typ3"/>
</dbReference>
<evidence type="ECO:0000313" key="2">
    <source>
        <dbReference type="EMBL" id="KAF0908939.1"/>
    </source>
</evidence>
<accession>A0A6G1D986</accession>
<reference evidence="2 3" key="1">
    <citation type="submission" date="2019-11" db="EMBL/GenBank/DDBJ databases">
        <title>Whole genome sequence of Oryza granulata.</title>
        <authorList>
            <person name="Li W."/>
        </authorList>
    </citation>
    <scope>NUCLEOTIDE SEQUENCE [LARGE SCALE GENOMIC DNA]</scope>
    <source>
        <strain evidence="3">cv. Menghai</strain>
        <tissue evidence="2">Leaf</tissue>
    </source>
</reference>
<dbReference type="OrthoDB" id="594359at2759"/>
<dbReference type="AlphaFoldDB" id="A0A6G1D986"/>
<keyword evidence="3" id="KW-1185">Reference proteome</keyword>
<dbReference type="Gene3D" id="1.20.1280.50">
    <property type="match status" value="1"/>
</dbReference>
<dbReference type="NCBIfam" id="TIGR01640">
    <property type="entry name" value="F_box_assoc_1"/>
    <property type="match status" value="1"/>
</dbReference>
<dbReference type="SUPFAM" id="SSF81383">
    <property type="entry name" value="F-box domain"/>
    <property type="match status" value="1"/>
</dbReference>
<name>A0A6G1D986_9ORYZ</name>
<dbReference type="InterPro" id="IPR001810">
    <property type="entry name" value="F-box_dom"/>
</dbReference>
<evidence type="ECO:0000259" key="1">
    <source>
        <dbReference type="PROSITE" id="PS50181"/>
    </source>
</evidence>
<dbReference type="PANTHER" id="PTHR31111">
    <property type="entry name" value="BNAA05G37150D PROTEIN-RELATED"/>
    <property type="match status" value="1"/>
</dbReference>
<comment type="caution">
    <text evidence="2">The sequence shown here is derived from an EMBL/GenBank/DDBJ whole genome shotgun (WGS) entry which is preliminary data.</text>
</comment>
<sequence>MVPTSNSNDGVLPHDLLHDILLRLPARPLCRFRAVCRPWRALLSDPRFADAHAARHPDPHVAVVVSGRLNSFGRELVDVYLVDASSGDVVKRVCAGRCERPNEVSTHGGMVLLVDNNQMLRVLDPASGAVPLVPDYKDHPNNCSFTLGRTASTGEYKVLRIRSDKDNWGERQVICCSVLTLGRGHLARWRNVPNPPQNVITERRLVAVVDGVAYFVLSMPYMHDRSGSDWIAAFDLEAEQWQPDLIGGPPETRNGVLRVSLAELRGSLVVAQDGHRAATLDLWFLLAGSGDGKVGQQHWSKQYTVTMPYHGRPWRLWEESAEPVVVLDDGRIVFWVWPRGSSRGGVMRVYDPITGGQTDVAAEAKCTHVGVYTGSLLRLP</sequence>
<dbReference type="Proteomes" id="UP000479710">
    <property type="component" value="Unassembled WGS sequence"/>
</dbReference>
<evidence type="ECO:0000313" key="3">
    <source>
        <dbReference type="Proteomes" id="UP000479710"/>
    </source>
</evidence>
<dbReference type="SUPFAM" id="SSF69322">
    <property type="entry name" value="Tricorn protease domain 2"/>
    <property type="match status" value="1"/>
</dbReference>
<dbReference type="PANTHER" id="PTHR31111:SF133">
    <property type="entry name" value="OS07G0196600 PROTEIN"/>
    <property type="match status" value="1"/>
</dbReference>
<dbReference type="Pfam" id="PF00646">
    <property type="entry name" value="F-box"/>
    <property type="match status" value="1"/>
</dbReference>
<dbReference type="PROSITE" id="PS50181">
    <property type="entry name" value="FBOX"/>
    <property type="match status" value="1"/>
</dbReference>
<proteinExistence type="predicted"/>
<dbReference type="EMBL" id="SPHZ02000007">
    <property type="protein sequence ID" value="KAF0908939.1"/>
    <property type="molecule type" value="Genomic_DNA"/>
</dbReference>
<protein>
    <recommendedName>
        <fullName evidence="1">F-box domain-containing protein</fullName>
    </recommendedName>
</protein>
<dbReference type="Pfam" id="PF08268">
    <property type="entry name" value="FBA_3"/>
    <property type="match status" value="1"/>
</dbReference>
<organism evidence="2 3">
    <name type="scientific">Oryza meyeriana var. granulata</name>
    <dbReference type="NCBI Taxonomy" id="110450"/>
    <lineage>
        <taxon>Eukaryota</taxon>
        <taxon>Viridiplantae</taxon>
        <taxon>Streptophyta</taxon>
        <taxon>Embryophyta</taxon>
        <taxon>Tracheophyta</taxon>
        <taxon>Spermatophyta</taxon>
        <taxon>Magnoliopsida</taxon>
        <taxon>Liliopsida</taxon>
        <taxon>Poales</taxon>
        <taxon>Poaceae</taxon>
        <taxon>BOP clade</taxon>
        <taxon>Oryzoideae</taxon>
        <taxon>Oryzeae</taxon>
        <taxon>Oryzinae</taxon>
        <taxon>Oryza</taxon>
        <taxon>Oryza meyeriana</taxon>
    </lineage>
</organism>
<feature type="domain" description="F-box" evidence="1">
    <location>
        <begin position="6"/>
        <end position="56"/>
    </location>
</feature>
<dbReference type="InterPro" id="IPR017451">
    <property type="entry name" value="F-box-assoc_interact_dom"/>
</dbReference>
<dbReference type="SMART" id="SM00256">
    <property type="entry name" value="FBOX"/>
    <property type="match status" value="1"/>
</dbReference>
<dbReference type="InterPro" id="IPR036047">
    <property type="entry name" value="F-box-like_dom_sf"/>
</dbReference>